<organism evidence="2 3">
    <name type="scientific">Portibacter lacus</name>
    <dbReference type="NCBI Taxonomy" id="1099794"/>
    <lineage>
        <taxon>Bacteria</taxon>
        <taxon>Pseudomonadati</taxon>
        <taxon>Bacteroidota</taxon>
        <taxon>Saprospiria</taxon>
        <taxon>Saprospirales</taxon>
        <taxon>Haliscomenobacteraceae</taxon>
        <taxon>Portibacter</taxon>
    </lineage>
</organism>
<dbReference type="PANTHER" id="PTHR42841">
    <property type="entry name" value="AMINE OXIDASE"/>
    <property type="match status" value="1"/>
</dbReference>
<dbReference type="InterPro" id="IPR002937">
    <property type="entry name" value="Amino_oxidase"/>
</dbReference>
<name>A0AA37SVR0_9BACT</name>
<dbReference type="Proteomes" id="UP001156666">
    <property type="component" value="Unassembled WGS sequence"/>
</dbReference>
<reference evidence="2" key="1">
    <citation type="journal article" date="2014" name="Int. J. Syst. Evol. Microbiol.">
        <title>Complete genome sequence of Corynebacterium casei LMG S-19264T (=DSM 44701T), isolated from a smear-ripened cheese.</title>
        <authorList>
            <consortium name="US DOE Joint Genome Institute (JGI-PGF)"/>
            <person name="Walter F."/>
            <person name="Albersmeier A."/>
            <person name="Kalinowski J."/>
            <person name="Ruckert C."/>
        </authorList>
    </citation>
    <scope>NUCLEOTIDE SEQUENCE</scope>
    <source>
        <strain evidence="2">NBRC 108769</strain>
    </source>
</reference>
<dbReference type="EMBL" id="BSOH01000037">
    <property type="protein sequence ID" value="GLR20170.1"/>
    <property type="molecule type" value="Genomic_DNA"/>
</dbReference>
<accession>A0AA37SVR0</accession>
<feature type="domain" description="Amine oxidase" evidence="1">
    <location>
        <begin position="9"/>
        <end position="219"/>
    </location>
</feature>
<dbReference type="Gene3D" id="3.50.50.60">
    <property type="entry name" value="FAD/NAD(P)-binding domain"/>
    <property type="match status" value="1"/>
</dbReference>
<dbReference type="InterPro" id="IPR036188">
    <property type="entry name" value="FAD/NAD-bd_sf"/>
</dbReference>
<evidence type="ECO:0000313" key="3">
    <source>
        <dbReference type="Proteomes" id="UP001156666"/>
    </source>
</evidence>
<gene>
    <name evidence="2" type="ORF">GCM10007940_47860</name>
</gene>
<sequence>MIAIIGGGIAGLIAAINLEKAGHECIIFEKQSHYGGRIATKVIDGIPLDIGFQVLLTDYPMAHKYLDYSELDLQPFSSGAVIFKDGKSTKFGDPLKNVNFLFPMLFSWAATINDKILVYKLSKVLRIKSIDAIFESSETSTLDYLQKFGFSDKIINNFFRPFFGGIFLEEELKTSSRMFEFVFKMFGEGSAAIPSKGMEAIPKQLRKSLKKTKIALSTEANINENGTVEVDGKEIKVKGIVKAYAENEIWQGCTTNYYRVSKRILNGKIIGLLADKNTMINSFYYVNDEIISVTSLEVFKPEIMDSKMRDEMKNKLGITPIDLIASFEVPNSLPVLNSLSQEDRSNFKLINNIPFVEAGDHLYYGSLNAAIHGGEVAANTLMDHLE</sequence>
<protein>
    <recommendedName>
        <fullName evidence="1">Amine oxidase domain-containing protein</fullName>
    </recommendedName>
</protein>
<dbReference type="AlphaFoldDB" id="A0AA37SVR0"/>
<proteinExistence type="predicted"/>
<dbReference type="RefSeq" id="WP_235295007.1">
    <property type="nucleotide sequence ID" value="NZ_BSOH01000037.1"/>
</dbReference>
<dbReference type="Pfam" id="PF01593">
    <property type="entry name" value="Amino_oxidase"/>
    <property type="match status" value="1"/>
</dbReference>
<comment type="caution">
    <text evidence="2">The sequence shown here is derived from an EMBL/GenBank/DDBJ whole genome shotgun (WGS) entry which is preliminary data.</text>
</comment>
<dbReference type="GO" id="GO:0016491">
    <property type="term" value="F:oxidoreductase activity"/>
    <property type="evidence" value="ECO:0007669"/>
    <property type="project" value="InterPro"/>
</dbReference>
<evidence type="ECO:0000313" key="2">
    <source>
        <dbReference type="EMBL" id="GLR20170.1"/>
    </source>
</evidence>
<evidence type="ECO:0000259" key="1">
    <source>
        <dbReference type="Pfam" id="PF01593"/>
    </source>
</evidence>
<dbReference type="SUPFAM" id="SSF51905">
    <property type="entry name" value="FAD/NAD(P)-binding domain"/>
    <property type="match status" value="1"/>
</dbReference>
<keyword evidence="3" id="KW-1185">Reference proteome</keyword>
<reference evidence="2" key="2">
    <citation type="submission" date="2023-01" db="EMBL/GenBank/DDBJ databases">
        <title>Draft genome sequence of Portibacter lacus strain NBRC 108769.</title>
        <authorList>
            <person name="Sun Q."/>
            <person name="Mori K."/>
        </authorList>
    </citation>
    <scope>NUCLEOTIDE SEQUENCE</scope>
    <source>
        <strain evidence="2">NBRC 108769</strain>
    </source>
</reference>